<evidence type="ECO:0000256" key="2">
    <source>
        <dbReference type="SAM" id="MobiDB-lite"/>
    </source>
</evidence>
<reference evidence="4" key="1">
    <citation type="journal article" date="2023" name="Mol. Phylogenet. Evol.">
        <title>Genome-scale phylogeny and comparative genomics of the fungal order Sordariales.</title>
        <authorList>
            <person name="Hensen N."/>
            <person name="Bonometti L."/>
            <person name="Westerberg I."/>
            <person name="Brannstrom I.O."/>
            <person name="Guillou S."/>
            <person name="Cros-Aarteil S."/>
            <person name="Calhoun S."/>
            <person name="Haridas S."/>
            <person name="Kuo A."/>
            <person name="Mondo S."/>
            <person name="Pangilinan J."/>
            <person name="Riley R."/>
            <person name="LaButti K."/>
            <person name="Andreopoulos B."/>
            <person name="Lipzen A."/>
            <person name="Chen C."/>
            <person name="Yan M."/>
            <person name="Daum C."/>
            <person name="Ng V."/>
            <person name="Clum A."/>
            <person name="Steindorff A."/>
            <person name="Ohm R.A."/>
            <person name="Martin F."/>
            <person name="Silar P."/>
            <person name="Natvig D.O."/>
            <person name="Lalanne C."/>
            <person name="Gautier V."/>
            <person name="Ament-Velasquez S.L."/>
            <person name="Kruys A."/>
            <person name="Hutchinson M.I."/>
            <person name="Powell A.J."/>
            <person name="Barry K."/>
            <person name="Miller A.N."/>
            <person name="Grigoriev I.V."/>
            <person name="Debuchy R."/>
            <person name="Gladieux P."/>
            <person name="Hiltunen Thoren M."/>
            <person name="Johannesson H."/>
        </authorList>
    </citation>
    <scope>NUCLEOTIDE SEQUENCE</scope>
    <source>
        <strain evidence="4">CBS 538.74</strain>
    </source>
</reference>
<dbReference type="PROSITE" id="PS50048">
    <property type="entry name" value="ZN2_CY6_FUNGAL_2"/>
    <property type="match status" value="1"/>
</dbReference>
<name>A0AAN6VUZ4_9PEZI</name>
<feature type="domain" description="Zn(2)-C6 fungal-type" evidence="3">
    <location>
        <begin position="23"/>
        <end position="52"/>
    </location>
</feature>
<evidence type="ECO:0000256" key="1">
    <source>
        <dbReference type="ARBA" id="ARBA00023242"/>
    </source>
</evidence>
<reference evidence="4" key="2">
    <citation type="submission" date="2023-05" db="EMBL/GenBank/DDBJ databases">
        <authorList>
            <consortium name="Lawrence Berkeley National Laboratory"/>
            <person name="Steindorff A."/>
            <person name="Hensen N."/>
            <person name="Bonometti L."/>
            <person name="Westerberg I."/>
            <person name="Brannstrom I.O."/>
            <person name="Guillou S."/>
            <person name="Cros-Aarteil S."/>
            <person name="Calhoun S."/>
            <person name="Haridas S."/>
            <person name="Kuo A."/>
            <person name="Mondo S."/>
            <person name="Pangilinan J."/>
            <person name="Riley R."/>
            <person name="Labutti K."/>
            <person name="Andreopoulos B."/>
            <person name="Lipzen A."/>
            <person name="Chen C."/>
            <person name="Yanf M."/>
            <person name="Daum C."/>
            <person name="Ng V."/>
            <person name="Clum A."/>
            <person name="Ohm R."/>
            <person name="Martin F."/>
            <person name="Silar P."/>
            <person name="Natvig D."/>
            <person name="Lalanne C."/>
            <person name="Gautier V."/>
            <person name="Ament-Velasquez S.L."/>
            <person name="Kruys A."/>
            <person name="Hutchinson M.I."/>
            <person name="Powell A.J."/>
            <person name="Barry K."/>
            <person name="Miller A.N."/>
            <person name="Grigoriev I.V."/>
            <person name="Debuchy R."/>
            <person name="Gladieux P."/>
            <person name="Thoren M.H."/>
            <person name="Johannesson H."/>
        </authorList>
    </citation>
    <scope>NUCLEOTIDE SEQUENCE</scope>
    <source>
        <strain evidence="4">CBS 538.74</strain>
    </source>
</reference>
<evidence type="ECO:0000313" key="4">
    <source>
        <dbReference type="EMBL" id="KAK4158328.1"/>
    </source>
</evidence>
<dbReference type="SUPFAM" id="SSF57701">
    <property type="entry name" value="Zn2/Cys6 DNA-binding domain"/>
    <property type="match status" value="1"/>
</dbReference>
<proteinExistence type="predicted"/>
<dbReference type="InterPro" id="IPR036864">
    <property type="entry name" value="Zn2-C6_fun-type_DNA-bd_sf"/>
</dbReference>
<dbReference type="GO" id="GO:0000981">
    <property type="term" value="F:DNA-binding transcription factor activity, RNA polymerase II-specific"/>
    <property type="evidence" value="ECO:0007669"/>
    <property type="project" value="InterPro"/>
</dbReference>
<dbReference type="CDD" id="cd00067">
    <property type="entry name" value="GAL4"/>
    <property type="match status" value="1"/>
</dbReference>
<accession>A0AAN6VUZ4</accession>
<organism evidence="4 5">
    <name type="scientific">Chaetomidium leptoderma</name>
    <dbReference type="NCBI Taxonomy" id="669021"/>
    <lineage>
        <taxon>Eukaryota</taxon>
        <taxon>Fungi</taxon>
        <taxon>Dikarya</taxon>
        <taxon>Ascomycota</taxon>
        <taxon>Pezizomycotina</taxon>
        <taxon>Sordariomycetes</taxon>
        <taxon>Sordariomycetidae</taxon>
        <taxon>Sordariales</taxon>
        <taxon>Chaetomiaceae</taxon>
        <taxon>Chaetomidium</taxon>
    </lineage>
</organism>
<dbReference type="InterPro" id="IPR052400">
    <property type="entry name" value="Zn2-C6_fungal_TF"/>
</dbReference>
<dbReference type="PANTHER" id="PTHR47657:SF13">
    <property type="entry name" value="ZN(2)-C6 FUNGAL-TYPE DOMAIN-CONTAINING PROTEIN-RELATED"/>
    <property type="match status" value="1"/>
</dbReference>
<dbReference type="InterPro" id="IPR001138">
    <property type="entry name" value="Zn2Cys6_DnaBD"/>
</dbReference>
<dbReference type="SMART" id="SM00066">
    <property type="entry name" value="GAL4"/>
    <property type="match status" value="1"/>
</dbReference>
<dbReference type="PROSITE" id="PS00463">
    <property type="entry name" value="ZN2_CY6_FUNGAL_1"/>
    <property type="match status" value="1"/>
</dbReference>
<feature type="region of interest" description="Disordered" evidence="2">
    <location>
        <begin position="1"/>
        <end position="22"/>
    </location>
</feature>
<dbReference type="Pfam" id="PF00172">
    <property type="entry name" value="Zn_clus"/>
    <property type="match status" value="1"/>
</dbReference>
<comment type="caution">
    <text evidence="4">The sequence shown here is derived from an EMBL/GenBank/DDBJ whole genome shotgun (WGS) entry which is preliminary data.</text>
</comment>
<gene>
    <name evidence="4" type="ORF">C8A00DRAFT_39310</name>
</gene>
<dbReference type="Gene3D" id="4.10.240.10">
    <property type="entry name" value="Zn(2)-C6 fungal-type DNA-binding domain"/>
    <property type="match status" value="1"/>
</dbReference>
<dbReference type="GO" id="GO:0008270">
    <property type="term" value="F:zinc ion binding"/>
    <property type="evidence" value="ECO:0007669"/>
    <property type="project" value="InterPro"/>
</dbReference>
<dbReference type="Proteomes" id="UP001302745">
    <property type="component" value="Unassembled WGS sequence"/>
</dbReference>
<feature type="compositionally biased region" description="Basic residues" evidence="2">
    <location>
        <begin position="12"/>
        <end position="22"/>
    </location>
</feature>
<keyword evidence="1" id="KW-0539">Nucleus</keyword>
<sequence>MTAASSSSSRKPQIRPHRKSRAGCSICKRRKVKCDEQKPCSNCVGFGLPCDLVSDGARLEYDTASASDPAPRRGRGRPRKIWTSATEPPATASSPPSTTSAPESLAAVDVGAAPAINLDNAELLLHFVSTTAETLAGGESLNMREFWARNAPHIGLSHKFVLNFVLASAAFHLAYLVKKKGYGTDGEGVNNTTRSLCLARRSHGDYLSLAQQHLTAGLSGFSAQLSQPGPDNCGALYLGAVLTSYCTFAAGPTSPDDLLVCTADREGRSDMKDVAASSASWMPFVHGVRLMHQSFSPDVLFAGLMEPLRIGPPQGPLQQPVYARDGFPRIDWEAALDGLREFIAGGSPDGKPPSTAVYLGPLDNLIGIYAATYGRRSSPGGEITYEGPSENQFIFGWLYRVGPEFVACVRRRDPHALLVLAYYAVLLGGEGIRGGWFVEGWREHIVARVGDFVLDTECRGWMRWPMEQAAPKGDSNGGGASPR</sequence>
<feature type="compositionally biased region" description="Polar residues" evidence="2">
    <location>
        <begin position="1"/>
        <end position="11"/>
    </location>
</feature>
<keyword evidence="5" id="KW-1185">Reference proteome</keyword>
<dbReference type="AlphaFoldDB" id="A0AAN6VUZ4"/>
<feature type="region of interest" description="Disordered" evidence="2">
    <location>
        <begin position="63"/>
        <end position="104"/>
    </location>
</feature>
<dbReference type="EMBL" id="MU856839">
    <property type="protein sequence ID" value="KAK4158328.1"/>
    <property type="molecule type" value="Genomic_DNA"/>
</dbReference>
<evidence type="ECO:0000313" key="5">
    <source>
        <dbReference type="Proteomes" id="UP001302745"/>
    </source>
</evidence>
<protein>
    <recommendedName>
        <fullName evidence="3">Zn(2)-C6 fungal-type domain-containing protein</fullName>
    </recommendedName>
</protein>
<dbReference type="PANTHER" id="PTHR47657">
    <property type="entry name" value="STEROL REGULATORY ELEMENT-BINDING PROTEIN ECM22"/>
    <property type="match status" value="1"/>
</dbReference>
<evidence type="ECO:0000259" key="3">
    <source>
        <dbReference type="PROSITE" id="PS50048"/>
    </source>
</evidence>
<feature type="compositionally biased region" description="Low complexity" evidence="2">
    <location>
        <begin position="83"/>
        <end position="104"/>
    </location>
</feature>